<feature type="domain" description="Carboxymuconolactone decarboxylase-like" evidence="1">
    <location>
        <begin position="29"/>
        <end position="91"/>
    </location>
</feature>
<dbReference type="InterPro" id="IPR003779">
    <property type="entry name" value="CMD-like"/>
</dbReference>
<dbReference type="Gene3D" id="1.20.1290.10">
    <property type="entry name" value="AhpD-like"/>
    <property type="match status" value="1"/>
</dbReference>
<dbReference type="InterPro" id="IPR029032">
    <property type="entry name" value="AhpD-like"/>
</dbReference>
<dbReference type="InterPro" id="IPR004675">
    <property type="entry name" value="AhpD_core"/>
</dbReference>
<accession>A0A7W5E2R6</accession>
<reference evidence="2 3" key="1">
    <citation type="submission" date="2020-08" db="EMBL/GenBank/DDBJ databases">
        <title>Genomic Encyclopedia of Type Strains, Phase III (KMG-III): the genomes of soil and plant-associated and newly described type strains.</title>
        <authorList>
            <person name="Whitman W."/>
        </authorList>
    </citation>
    <scope>NUCLEOTIDE SEQUENCE [LARGE SCALE GENOMIC DNA]</scope>
    <source>
        <strain evidence="2 3">CECT 8075</strain>
    </source>
</reference>
<protein>
    <submittedName>
        <fullName evidence="2">AhpD family alkylhydroperoxidase</fullName>
    </submittedName>
</protein>
<dbReference type="PANTHER" id="PTHR34846:SF7">
    <property type="entry name" value="BLL7811 PROTEIN"/>
    <property type="match status" value="1"/>
</dbReference>
<dbReference type="AlphaFoldDB" id="A0A7W5E2R6"/>
<evidence type="ECO:0000313" key="3">
    <source>
        <dbReference type="Proteomes" id="UP000536179"/>
    </source>
</evidence>
<keyword evidence="2" id="KW-0575">Peroxidase</keyword>
<keyword evidence="3" id="KW-1185">Reference proteome</keyword>
<dbReference type="NCBIfam" id="TIGR00778">
    <property type="entry name" value="ahpD_dom"/>
    <property type="match status" value="1"/>
</dbReference>
<dbReference type="PANTHER" id="PTHR34846">
    <property type="entry name" value="4-CARBOXYMUCONOLACTONE DECARBOXYLASE FAMILY PROTEIN (AFU_ORTHOLOGUE AFUA_6G11590)"/>
    <property type="match status" value="1"/>
</dbReference>
<evidence type="ECO:0000259" key="1">
    <source>
        <dbReference type="Pfam" id="PF02627"/>
    </source>
</evidence>
<sequence length="158" mass="18017">MRADYFQLISKEIKQLSGVEATMASYPMSQQLLELVKLRVSQINGCAFCVSLHTQQLRLFGETNERIDLVSVWEEAPCYTEQERIAFRWAETLTRLAEGDGVSDELYEATVREFGEEGISRLSIAVAMINIWNRLAVPFQTDHQYIEPLLKKPADAIS</sequence>
<comment type="caution">
    <text evidence="2">The sequence shown here is derived from an EMBL/GenBank/DDBJ whole genome shotgun (WGS) entry which is preliminary data.</text>
</comment>
<dbReference type="Proteomes" id="UP000536179">
    <property type="component" value="Unassembled WGS sequence"/>
</dbReference>
<evidence type="ECO:0000313" key="2">
    <source>
        <dbReference type="EMBL" id="MBB3209156.1"/>
    </source>
</evidence>
<proteinExistence type="predicted"/>
<dbReference type="SUPFAM" id="SSF69118">
    <property type="entry name" value="AhpD-like"/>
    <property type="match status" value="1"/>
</dbReference>
<organism evidence="2 3">
    <name type="scientific">Aporhodopirellula rubra</name>
    <dbReference type="NCBI Taxonomy" id="980271"/>
    <lineage>
        <taxon>Bacteria</taxon>
        <taxon>Pseudomonadati</taxon>
        <taxon>Planctomycetota</taxon>
        <taxon>Planctomycetia</taxon>
        <taxon>Pirellulales</taxon>
        <taxon>Pirellulaceae</taxon>
        <taxon>Aporhodopirellula</taxon>
    </lineage>
</organism>
<dbReference type="GO" id="GO:0051920">
    <property type="term" value="F:peroxiredoxin activity"/>
    <property type="evidence" value="ECO:0007669"/>
    <property type="project" value="InterPro"/>
</dbReference>
<dbReference type="EMBL" id="JACHXU010000021">
    <property type="protein sequence ID" value="MBB3209156.1"/>
    <property type="molecule type" value="Genomic_DNA"/>
</dbReference>
<dbReference type="Pfam" id="PF02627">
    <property type="entry name" value="CMD"/>
    <property type="match status" value="1"/>
</dbReference>
<keyword evidence="2" id="KW-0560">Oxidoreductase</keyword>
<gene>
    <name evidence="2" type="ORF">FHS27_004994</name>
</gene>
<name>A0A7W5E2R6_9BACT</name>
<dbReference type="RefSeq" id="WP_184307549.1">
    <property type="nucleotide sequence ID" value="NZ_JACHXU010000021.1"/>
</dbReference>